<dbReference type="Proteomes" id="UP000190648">
    <property type="component" value="Unassembled WGS sequence"/>
</dbReference>
<organism evidence="2 3">
    <name type="scientific">Patagioenas fasciata monilis</name>
    <dbReference type="NCBI Taxonomy" id="372326"/>
    <lineage>
        <taxon>Eukaryota</taxon>
        <taxon>Metazoa</taxon>
        <taxon>Chordata</taxon>
        <taxon>Craniata</taxon>
        <taxon>Vertebrata</taxon>
        <taxon>Euteleostomi</taxon>
        <taxon>Archelosauria</taxon>
        <taxon>Archosauria</taxon>
        <taxon>Dinosauria</taxon>
        <taxon>Saurischia</taxon>
        <taxon>Theropoda</taxon>
        <taxon>Coelurosauria</taxon>
        <taxon>Aves</taxon>
        <taxon>Neognathae</taxon>
        <taxon>Neoaves</taxon>
        <taxon>Columbimorphae</taxon>
        <taxon>Columbiformes</taxon>
        <taxon>Columbidae</taxon>
        <taxon>Patagioenas</taxon>
    </lineage>
</organism>
<feature type="compositionally biased region" description="Gly residues" evidence="1">
    <location>
        <begin position="68"/>
        <end position="82"/>
    </location>
</feature>
<feature type="region of interest" description="Disordered" evidence="1">
    <location>
        <begin position="1"/>
        <end position="82"/>
    </location>
</feature>
<evidence type="ECO:0000313" key="3">
    <source>
        <dbReference type="Proteomes" id="UP000190648"/>
    </source>
</evidence>
<protein>
    <submittedName>
        <fullName evidence="2">Uncharacterized protein</fullName>
    </submittedName>
</protein>
<dbReference type="EMBL" id="LSYS01006006">
    <property type="protein sequence ID" value="OPJ76166.1"/>
    <property type="molecule type" value="Genomic_DNA"/>
</dbReference>
<dbReference type="AlphaFoldDB" id="A0A1V4JVD2"/>
<keyword evidence="3" id="KW-1185">Reference proteome</keyword>
<accession>A0A1V4JVD2</accession>
<reference evidence="2 3" key="1">
    <citation type="submission" date="2016-02" db="EMBL/GenBank/DDBJ databases">
        <title>Band-tailed pigeon sequencing and assembly.</title>
        <authorList>
            <person name="Soares A.E."/>
            <person name="Novak B.J."/>
            <person name="Rice E.S."/>
            <person name="O'Connell B."/>
            <person name="Chang D."/>
            <person name="Weber S."/>
            <person name="Shapiro B."/>
        </authorList>
    </citation>
    <scope>NUCLEOTIDE SEQUENCE [LARGE SCALE GENOMIC DNA]</scope>
    <source>
        <strain evidence="2">BTP2013</strain>
        <tissue evidence="2">Blood</tissue>
    </source>
</reference>
<proteinExistence type="predicted"/>
<gene>
    <name evidence="2" type="ORF">AV530_011469</name>
</gene>
<comment type="caution">
    <text evidence="2">The sequence shown here is derived from an EMBL/GenBank/DDBJ whole genome shotgun (WGS) entry which is preliminary data.</text>
</comment>
<sequence length="82" mass="7897">MSTSPASTRSSSRSTSSTPNVGLTTPRWTRVPRPRLAAPGLPPPTNSPSSAPTTAGTISRCAKPVGAGAPGGTGGGAGAVRG</sequence>
<evidence type="ECO:0000256" key="1">
    <source>
        <dbReference type="SAM" id="MobiDB-lite"/>
    </source>
</evidence>
<feature type="compositionally biased region" description="Low complexity" evidence="1">
    <location>
        <begin position="1"/>
        <end position="39"/>
    </location>
</feature>
<evidence type="ECO:0000313" key="2">
    <source>
        <dbReference type="EMBL" id="OPJ76166.1"/>
    </source>
</evidence>
<name>A0A1V4JVD2_PATFA</name>